<dbReference type="GO" id="GO:0006351">
    <property type="term" value="P:DNA-templated transcription"/>
    <property type="evidence" value="ECO:0007669"/>
    <property type="project" value="InterPro"/>
</dbReference>
<dbReference type="CDD" id="cd12148">
    <property type="entry name" value="fungal_TF_MHR"/>
    <property type="match status" value="1"/>
</dbReference>
<evidence type="ECO:0000256" key="3">
    <source>
        <dbReference type="ARBA" id="ARBA00023015"/>
    </source>
</evidence>
<dbReference type="CDD" id="cd00067">
    <property type="entry name" value="GAL4"/>
    <property type="match status" value="2"/>
</dbReference>
<dbReference type="VEuPathDB" id="FungiDB:ASPNIDRAFT2_1120440"/>
<dbReference type="SUPFAM" id="SSF57701">
    <property type="entry name" value="Zn2/Cys6 DNA-binding domain"/>
    <property type="match status" value="2"/>
</dbReference>
<keyword evidence="3" id="KW-0805">Transcription regulation</keyword>
<comment type="caution">
    <text evidence="9">The sequence shown here is derived from an EMBL/GenBank/DDBJ whole genome shotgun (WGS) entry which is preliminary data.</text>
</comment>
<evidence type="ECO:0000256" key="5">
    <source>
        <dbReference type="ARBA" id="ARBA00023163"/>
    </source>
</evidence>
<feature type="compositionally biased region" description="Acidic residues" evidence="7">
    <location>
        <begin position="152"/>
        <end position="166"/>
    </location>
</feature>
<evidence type="ECO:0000256" key="6">
    <source>
        <dbReference type="ARBA" id="ARBA00023242"/>
    </source>
</evidence>
<dbReference type="Pfam" id="PF04082">
    <property type="entry name" value="Fungal_trans"/>
    <property type="match status" value="1"/>
</dbReference>
<organism evidence="9 10">
    <name type="scientific">Aspergillus niger</name>
    <dbReference type="NCBI Taxonomy" id="5061"/>
    <lineage>
        <taxon>Eukaryota</taxon>
        <taxon>Fungi</taxon>
        <taxon>Dikarya</taxon>
        <taxon>Ascomycota</taxon>
        <taxon>Pezizomycotina</taxon>
        <taxon>Eurotiomycetes</taxon>
        <taxon>Eurotiomycetidae</taxon>
        <taxon>Eurotiales</taxon>
        <taxon>Aspergillaceae</taxon>
        <taxon>Aspergillus</taxon>
        <taxon>Aspergillus subgen. Circumdati</taxon>
    </lineage>
</organism>
<dbReference type="VEuPathDB" id="FungiDB:ASPNIDRAFT2_1120441"/>
<dbReference type="SMART" id="SM00066">
    <property type="entry name" value="GAL4"/>
    <property type="match status" value="2"/>
</dbReference>
<evidence type="ECO:0000256" key="7">
    <source>
        <dbReference type="SAM" id="MobiDB-lite"/>
    </source>
</evidence>
<dbReference type="GO" id="GO:0008270">
    <property type="term" value="F:zinc ion binding"/>
    <property type="evidence" value="ECO:0007669"/>
    <property type="project" value="InterPro"/>
</dbReference>
<evidence type="ECO:0000259" key="8">
    <source>
        <dbReference type="PROSITE" id="PS50048"/>
    </source>
</evidence>
<dbReference type="PaxDb" id="5061-CADANGAP00005334"/>
<dbReference type="OrthoDB" id="2269373at2759"/>
<dbReference type="VEuPathDB" id="FungiDB:ATCC64974_44360"/>
<keyword evidence="4" id="KW-0238">DNA-binding</keyword>
<evidence type="ECO:0000256" key="1">
    <source>
        <dbReference type="ARBA" id="ARBA00022723"/>
    </source>
</evidence>
<accession>A0A100IEN8</accession>
<feature type="compositionally biased region" description="Low complexity" evidence="7">
    <location>
        <begin position="1303"/>
        <end position="1314"/>
    </location>
</feature>
<keyword evidence="1" id="KW-0479">Metal-binding</keyword>
<evidence type="ECO:0000256" key="2">
    <source>
        <dbReference type="ARBA" id="ARBA00022833"/>
    </source>
</evidence>
<feature type="region of interest" description="Disordered" evidence="7">
    <location>
        <begin position="1294"/>
        <end position="1314"/>
    </location>
</feature>
<evidence type="ECO:0000313" key="9">
    <source>
        <dbReference type="EMBL" id="GAQ39829.1"/>
    </source>
</evidence>
<feature type="region of interest" description="Disordered" evidence="7">
    <location>
        <begin position="792"/>
        <end position="821"/>
    </location>
</feature>
<feature type="domain" description="Zn(2)-C6 fungal-type" evidence="8">
    <location>
        <begin position="25"/>
        <end position="53"/>
    </location>
</feature>
<dbReference type="PANTHER" id="PTHR36206:SF16">
    <property type="entry name" value="TRANSCRIPTION FACTOR DOMAIN-CONTAINING PROTEIN-RELATED"/>
    <property type="match status" value="1"/>
</dbReference>
<evidence type="ECO:0000313" key="10">
    <source>
        <dbReference type="Proteomes" id="UP000068243"/>
    </source>
</evidence>
<name>A0A100IEN8_ASPNG</name>
<dbReference type="Proteomes" id="UP000068243">
    <property type="component" value="Unassembled WGS sequence"/>
</dbReference>
<dbReference type="Pfam" id="PF11951">
    <property type="entry name" value="Fungal_trans_2"/>
    <property type="match status" value="1"/>
</dbReference>
<reference evidence="10" key="1">
    <citation type="journal article" date="2016" name="Genome Announc.">
        <title>Draft genome sequence of Aspergillus niger strain An76.</title>
        <authorList>
            <person name="Gong W."/>
            <person name="Cheng Z."/>
            <person name="Zhang H."/>
            <person name="Liu L."/>
            <person name="Gao P."/>
            <person name="Wang L."/>
        </authorList>
    </citation>
    <scope>NUCLEOTIDE SEQUENCE [LARGE SCALE GENOMIC DNA]</scope>
    <source>
        <strain evidence="10">An76</strain>
    </source>
</reference>
<dbReference type="InterPro" id="IPR007219">
    <property type="entry name" value="XnlR_reg_dom"/>
</dbReference>
<dbReference type="VEuPathDB" id="FungiDB:M747DRAFT_308852"/>
<keyword evidence="5" id="KW-0804">Transcription</keyword>
<protein>
    <submittedName>
        <fullName evidence="9">C6 transcription factor</fullName>
    </submittedName>
</protein>
<dbReference type="PROSITE" id="PS50048">
    <property type="entry name" value="ZN2_CY6_FUNGAL_2"/>
    <property type="match status" value="1"/>
</dbReference>
<dbReference type="VEuPathDB" id="FungiDB:M747DRAFT_109783"/>
<dbReference type="GO" id="GO:0003677">
    <property type="term" value="F:DNA binding"/>
    <property type="evidence" value="ECO:0007669"/>
    <property type="project" value="UniProtKB-KW"/>
</dbReference>
<dbReference type="VEuPathDB" id="FungiDB:An07g01690"/>
<dbReference type="GO" id="GO:0009893">
    <property type="term" value="P:positive regulation of metabolic process"/>
    <property type="evidence" value="ECO:0007669"/>
    <property type="project" value="UniProtKB-ARBA"/>
</dbReference>
<dbReference type="InterPro" id="IPR052360">
    <property type="entry name" value="Transcr_Regulatory_Proteins"/>
</dbReference>
<keyword evidence="6" id="KW-0539">Nucleus</keyword>
<dbReference type="PANTHER" id="PTHR36206">
    <property type="entry name" value="ASPERCRYPTIN BIOSYNTHESIS CLUSTER-SPECIFIC TRANSCRIPTION REGULATOR ATNN-RELATED"/>
    <property type="match status" value="1"/>
</dbReference>
<dbReference type="VEuPathDB" id="FungiDB:ATCC64974_44350"/>
<feature type="region of interest" description="Disordered" evidence="7">
    <location>
        <begin position="148"/>
        <end position="168"/>
    </location>
</feature>
<dbReference type="Pfam" id="PF00172">
    <property type="entry name" value="Zn_clus"/>
    <property type="match status" value="1"/>
</dbReference>
<dbReference type="EMBL" id="BCMY01000004">
    <property type="protein sequence ID" value="GAQ39829.1"/>
    <property type="molecule type" value="Genomic_DNA"/>
</dbReference>
<proteinExistence type="predicted"/>
<sequence length="1368" mass="154388">MPPPEQRASTPTSSRLAGRSPRVLACVLCQQRKVKCDRKFPCANCVRAGAQCVPTLGPRPRRRRFPERELLDRVRRYEDLLRQNNIPFEPLHAPVAEDSRVLETGYHARSEDPMVGEERDVAVKAEPVYAAKLCFRRIIGRFSTQCGRQSQDAEEADSDDDSEDGNDLTHYQFTLGGNAVNKMFDEAYKNSDEGFIFGSRKANVDLSTLHPDQVQIFKLWQIYLDNVDPLLKVTHTPTLQARIICALSDLTRISSELEALLFSVYCVAIMSLDDEECRTSFGSPRKELLRGYQFGCQQALLNCNVLRTGDRECLTALFLYLVSVRYETDPRSSSSMLGVAIRIAQRMSIHDEKANARCSALEGEMRRRLWWSLIMFDNRIGEMSDHKTSMLIPTWDCSKPCNLADNDVQPEMKDLPAAQAGPTEALFIAARSELGEFLRHSAFHLDFVNPSLKAVARDTKGDGMPDLERRIEDKYLRLCNPDNPLHYLTIWTIRGFLAKHRLLEEYSRFSPAQQSEAQRNIASSCAMRILESDTKLMRSPLTKRYRWHVHMYFPFPAHLHLIQDLKKRPMQEHAHEMWKAMSENAEIRFEDMHRFHPLSDIVSRDILQAWEAYQAASGGHGETVSPPWIVKSARTNFNNPNNDTGNCSAEQPNDLEVAPSLSMSTEHGIPNLLSGMEGFGSAASGFGGYSDIFEQAVLEGDAYQSGWPTMSFYPMCGSNPSAFPGWSPSPVGRRRDGSAALHCSVPPIAGLTGPEDSLATTNPPWLQSQIHYWLSQNLGFVSLVSRSYNHKPPSRIAHPCREGLPHQNRRSGEEQTAQGREMGVAPVGKSLLFSPHSTAAAANSFIACNSARRIKCDETPNQCKNCTSTGRSCTYDIHRLPRAANNTHRHPQNLLTQVTDGFRWAITSDERRCFSHFQHFTIPGLLELFDSELWKKLVLQISYSEPAVYHAAVALSAVHQDVEVSGMPLPGQTRQNIWQKFALEQSARSFGILSRRHSSDPRLREVMLLCCLLYSLLELLQGQYERACHHLQGGLRILRELKVQEPLADETESPVEKCLVAAFVQLDIQSTYYGVDGPVLCVDNELGKYQWQLKESDSFTSLMEARQAIEPLVSGVFRFTSQSWPLSPADVARDYNSLLPRQYQLLSQLTHYAELFTPFYTHAYPTLTRKEQRGSDIIYILHRTLTLSVKTCLLAKNPAVLDLYTPEYQESLYLVEALLQRYPERPAFTLDVGILPSLYLISFGCYDIRVRLRAIEVLQQWPHREGLFESKWASFLLLEFVKADIKKDAENVPAGTMDEKSDAGSSSAASSPSATVDQYMSTVGHIERIQQQIMSGQDFVLQDALQSADYLTSWSCVKAIAPKRGRMA</sequence>
<dbReference type="InterPro" id="IPR036864">
    <property type="entry name" value="Zn2-C6_fun-type_DNA-bd_sf"/>
</dbReference>
<dbReference type="InterPro" id="IPR021858">
    <property type="entry name" value="Fun_TF"/>
</dbReference>
<evidence type="ECO:0000256" key="4">
    <source>
        <dbReference type="ARBA" id="ARBA00023125"/>
    </source>
</evidence>
<keyword evidence="2" id="KW-0862">Zinc</keyword>
<dbReference type="GO" id="GO:0000981">
    <property type="term" value="F:DNA-binding transcription factor activity, RNA polymerase II-specific"/>
    <property type="evidence" value="ECO:0007669"/>
    <property type="project" value="InterPro"/>
</dbReference>
<dbReference type="InterPro" id="IPR001138">
    <property type="entry name" value="Zn2Cys6_DnaBD"/>
</dbReference>
<dbReference type="Gene3D" id="4.10.240.10">
    <property type="entry name" value="Zn(2)-C6 fungal-type DNA-binding domain"/>
    <property type="match status" value="2"/>
</dbReference>
<dbReference type="VEuPathDB" id="FungiDB:An07g01680"/>
<dbReference type="SMART" id="SM00906">
    <property type="entry name" value="Fungal_trans"/>
    <property type="match status" value="1"/>
</dbReference>
<gene>
    <name evidence="9" type="ORF">ABL_03342</name>
</gene>